<keyword evidence="2" id="KW-1185">Reference proteome</keyword>
<dbReference type="RefSeq" id="XP_030998536.1">
    <property type="nucleotide sequence ID" value="XM_031137681.1"/>
</dbReference>
<dbReference type="OrthoDB" id="5291055at2759"/>
<dbReference type="AlphaFoldDB" id="A0A507B162"/>
<dbReference type="STRING" id="1093900.A0A507B162"/>
<sequence>MASQAPFRFGVEIELLLGCKKKTYTAWKALAKDLCKKLLKAGIHCHVNEGNEKSAENYAEWSLVQEITIPNQPAKNLWGIELVSPVYPADWYWAGDLHAIFATLYDSGFTIHPSNHCSTHVHISGLPTPLSALELAAVAKAALYFEPAIDALAPRDRRASGTYWCQSSRASPSLRSYGLADCLALLDHAAADPGEARGVVHALNMFPAASTYGRAHGKKHDFVRGKVYKWDFSGMLPGGRGTVEFRQGGGSLDAAAASGWVALVLAFVAAATDGFGFQVLDPEEGGTGEELWGFVGRGMGVLGWGEGDGEELSWVGGLYAAAE</sequence>
<dbReference type="InParanoid" id="A0A507B162"/>
<dbReference type="PANTHER" id="PTHR36847:SF1">
    <property type="entry name" value="AMIDOLIGASE ENZYME"/>
    <property type="match status" value="1"/>
</dbReference>
<protein>
    <submittedName>
        <fullName evidence="1">Uncharacterized protein</fullName>
    </submittedName>
</protein>
<evidence type="ECO:0000313" key="2">
    <source>
        <dbReference type="Proteomes" id="UP000319257"/>
    </source>
</evidence>
<comment type="caution">
    <text evidence="1">The sequence shown here is derived from an EMBL/GenBank/DDBJ whole genome shotgun (WGS) entry which is preliminary data.</text>
</comment>
<proteinExistence type="predicted"/>
<evidence type="ECO:0000313" key="1">
    <source>
        <dbReference type="EMBL" id="TPX16825.1"/>
    </source>
</evidence>
<dbReference type="InterPro" id="IPR022025">
    <property type="entry name" value="Amidoligase_2"/>
</dbReference>
<dbReference type="EMBL" id="SKBQ01000015">
    <property type="protein sequence ID" value="TPX16825.1"/>
    <property type="molecule type" value="Genomic_DNA"/>
</dbReference>
<dbReference type="PANTHER" id="PTHR36847">
    <property type="entry name" value="AMIDOLIGASE ENZYME"/>
    <property type="match status" value="1"/>
</dbReference>
<name>A0A507B162_9PEZI</name>
<dbReference type="Pfam" id="PF12224">
    <property type="entry name" value="Amidoligase_2"/>
    <property type="match status" value="1"/>
</dbReference>
<dbReference type="GeneID" id="41970834"/>
<dbReference type="Proteomes" id="UP000319257">
    <property type="component" value="Unassembled WGS sequence"/>
</dbReference>
<gene>
    <name evidence="1" type="ORF">E0L32_003387</name>
</gene>
<organism evidence="1 2">
    <name type="scientific">Thyridium curvatum</name>
    <dbReference type="NCBI Taxonomy" id="1093900"/>
    <lineage>
        <taxon>Eukaryota</taxon>
        <taxon>Fungi</taxon>
        <taxon>Dikarya</taxon>
        <taxon>Ascomycota</taxon>
        <taxon>Pezizomycotina</taxon>
        <taxon>Sordariomycetes</taxon>
        <taxon>Sordariomycetidae</taxon>
        <taxon>Thyridiales</taxon>
        <taxon>Thyridiaceae</taxon>
        <taxon>Thyridium</taxon>
    </lineage>
</organism>
<accession>A0A507B162</accession>
<reference evidence="1 2" key="1">
    <citation type="submission" date="2019-06" db="EMBL/GenBank/DDBJ databases">
        <title>Draft genome sequence of the filamentous fungus Phialemoniopsis curvata isolated from diesel fuel.</title>
        <authorList>
            <person name="Varaljay V.A."/>
            <person name="Lyon W.J."/>
            <person name="Crouch A.L."/>
            <person name="Drake C.E."/>
            <person name="Hollomon J.M."/>
            <person name="Nadeau L.J."/>
            <person name="Nunn H.S."/>
            <person name="Stevenson B.S."/>
            <person name="Bojanowski C.L."/>
            <person name="Crookes-Goodson W.J."/>
        </authorList>
    </citation>
    <scope>NUCLEOTIDE SEQUENCE [LARGE SCALE GENOMIC DNA]</scope>
    <source>
        <strain evidence="1 2">D216</strain>
    </source>
</reference>